<keyword evidence="4 8" id="KW-0853">WD repeat</keyword>
<dbReference type="SMART" id="SM00320">
    <property type="entry name" value="WD40"/>
    <property type="match status" value="2"/>
</dbReference>
<evidence type="ECO:0000256" key="8">
    <source>
        <dbReference type="PROSITE-ProRule" id="PRU00221"/>
    </source>
</evidence>
<proteinExistence type="predicted"/>
<dbReference type="OrthoDB" id="4096at2759"/>
<evidence type="ECO:0000256" key="3">
    <source>
        <dbReference type="ARBA" id="ARBA00022552"/>
    </source>
</evidence>
<gene>
    <name evidence="9" type="primary">Contig3500.g3739</name>
    <name evidence="9" type="ORF">STYLEM_6115</name>
</gene>
<keyword evidence="2" id="KW-0690">Ribosome biogenesis</keyword>
<comment type="subcellular location">
    <subcellularLocation>
        <location evidence="1">Nucleus</location>
        <location evidence="1">Nucleolus</location>
    </subcellularLocation>
</comment>
<dbReference type="PANTHER" id="PTHR44215">
    <property type="entry name" value="WD REPEAT-CONTAINING PROTEIN 75"/>
    <property type="match status" value="1"/>
</dbReference>
<keyword evidence="5" id="KW-0677">Repeat</keyword>
<dbReference type="InterPro" id="IPR001680">
    <property type="entry name" value="WD40_rpt"/>
</dbReference>
<dbReference type="PANTHER" id="PTHR44215:SF1">
    <property type="entry name" value="WD REPEAT-CONTAINING PROTEIN 75"/>
    <property type="match status" value="1"/>
</dbReference>
<evidence type="ECO:0000256" key="7">
    <source>
        <dbReference type="ARBA" id="ARBA00023242"/>
    </source>
</evidence>
<dbReference type="Pfam" id="PF23869">
    <property type="entry name" value="Beta-prop_WDR75_1st"/>
    <property type="match status" value="1"/>
</dbReference>
<feature type="repeat" description="WD" evidence="8">
    <location>
        <begin position="232"/>
        <end position="273"/>
    </location>
</feature>
<evidence type="ECO:0000313" key="9">
    <source>
        <dbReference type="EMBL" id="CDW77145.1"/>
    </source>
</evidence>
<dbReference type="GO" id="GO:0045943">
    <property type="term" value="P:positive regulation of transcription by RNA polymerase I"/>
    <property type="evidence" value="ECO:0007669"/>
    <property type="project" value="InterPro"/>
</dbReference>
<dbReference type="Gene3D" id="2.130.10.10">
    <property type="entry name" value="YVTN repeat-like/Quinoprotein amine dehydrogenase"/>
    <property type="match status" value="1"/>
</dbReference>
<keyword evidence="7" id="KW-0539">Nucleus</keyword>
<evidence type="ECO:0000256" key="4">
    <source>
        <dbReference type="ARBA" id="ARBA00022574"/>
    </source>
</evidence>
<dbReference type="PROSITE" id="PS50082">
    <property type="entry name" value="WD_REPEATS_2"/>
    <property type="match status" value="1"/>
</dbReference>
<keyword evidence="3" id="KW-0698">rRNA processing</keyword>
<keyword evidence="6" id="KW-0804">Transcription</keyword>
<dbReference type="SUPFAM" id="SSF50978">
    <property type="entry name" value="WD40 repeat-like"/>
    <property type="match status" value="1"/>
</dbReference>
<accession>A0A078A6E4</accession>
<evidence type="ECO:0000256" key="5">
    <source>
        <dbReference type="ARBA" id="ARBA00022737"/>
    </source>
</evidence>
<organism evidence="9 10">
    <name type="scientific">Stylonychia lemnae</name>
    <name type="common">Ciliate</name>
    <dbReference type="NCBI Taxonomy" id="5949"/>
    <lineage>
        <taxon>Eukaryota</taxon>
        <taxon>Sar</taxon>
        <taxon>Alveolata</taxon>
        <taxon>Ciliophora</taxon>
        <taxon>Intramacronucleata</taxon>
        <taxon>Spirotrichea</taxon>
        <taxon>Stichotrichia</taxon>
        <taxon>Sporadotrichida</taxon>
        <taxon>Oxytrichidae</taxon>
        <taxon>Stylonychinae</taxon>
        <taxon>Stylonychia</taxon>
    </lineage>
</organism>
<reference evidence="9 10" key="1">
    <citation type="submission" date="2014-06" db="EMBL/GenBank/DDBJ databases">
        <authorList>
            <person name="Swart Estienne"/>
        </authorList>
    </citation>
    <scope>NUCLEOTIDE SEQUENCE [LARGE SCALE GENOMIC DNA]</scope>
    <source>
        <strain evidence="9 10">130c</strain>
    </source>
</reference>
<name>A0A078A6E4_STYLE</name>
<evidence type="ECO:0000313" key="10">
    <source>
        <dbReference type="Proteomes" id="UP000039865"/>
    </source>
</evidence>
<protein>
    <submittedName>
        <fullName evidence="9">U3 snornp-associated protein nan1</fullName>
    </submittedName>
</protein>
<dbReference type="InParanoid" id="A0A078A6E4"/>
<keyword evidence="10" id="KW-1185">Reference proteome</keyword>
<dbReference type="InterPro" id="IPR015943">
    <property type="entry name" value="WD40/YVTN_repeat-like_dom_sf"/>
</dbReference>
<dbReference type="GO" id="GO:2000234">
    <property type="term" value="P:positive regulation of rRNA processing"/>
    <property type="evidence" value="ECO:0007669"/>
    <property type="project" value="TreeGrafter"/>
</dbReference>
<dbReference type="InterPro" id="IPR036322">
    <property type="entry name" value="WD40_repeat_dom_sf"/>
</dbReference>
<sequence>MSGSAATETKPKKVKAHPPSCIISKRISTQFSHKVAPIISESADQIYAVCGNQINIYSLTTGIKTHTLRSKRQINEGASDKNIKGDVHKANIVLIHLQEDKLKNCGKIKHAQMIQDHIIVYDSQQKTIKLFDSFSKNLLNTYHENNSQIGQVNGIALSRQYAAYIKGRNLNIIDLDDKSQQVKVIQRETLLREVAINEQGTIISLGDDYGKIYLVHINSQKSKNSSTVIQTLHWHSNRVNSLVFIPSTPYLLSVGNEGVIVQWHLETQNKTFISRIGNSIQSISLSNPSQQYYSLTLKDNSLKVIRFDNNKTVVDVRNLSFESNKDVQVAGNNLILAQNGDLLFNDLVQGDQLQAQVLKIKQRNYVSQDKNANEIQTNVSSFCITPDQKNLVTFEELIDVDNQHKSIQIQALKFWHREQVTSDINDFQMIQLVHDPCLKQNQKILLHAVNNTSIVASNGSQIQVWNYEKDGKQWIIQDQFDYQELEAVQILSEIKVRMSDSAKAKRCLVILHEGGVLTYWDQDNYYRFVYSFRLNEDSKKVVFESSHRFLASLSVNGGVEVWKTKGEREKHWWDLNFASVSDISNNNQKENQFMISMNSEDDSQQMSNSILLFQYSRPQNLVMYWKSQLPFIKFLACDVNPLSYILIITKNQELQRVYLGADKLQLKKVAQTRRLSIDIKIQETENKLQDLKQADYGFIQQKQDRRMSDVQERALLINYQETQIQRLDQADKIISQSDFIGMPSLQFCFDQFISEMLPKPKNITSLIDLQEELQKIGQGLNNLQDRDEGHGGDYDMEDNDLVAQNKNGDVVDAIGNGLSILFSSLLKND</sequence>
<dbReference type="EMBL" id="CCKQ01005873">
    <property type="protein sequence ID" value="CDW77145.1"/>
    <property type="molecule type" value="Genomic_DNA"/>
</dbReference>
<dbReference type="GO" id="GO:0003723">
    <property type="term" value="F:RNA binding"/>
    <property type="evidence" value="ECO:0007669"/>
    <property type="project" value="InterPro"/>
</dbReference>
<evidence type="ECO:0000256" key="1">
    <source>
        <dbReference type="ARBA" id="ARBA00004604"/>
    </source>
</evidence>
<dbReference type="GO" id="GO:0006364">
    <property type="term" value="P:rRNA processing"/>
    <property type="evidence" value="ECO:0007669"/>
    <property type="project" value="UniProtKB-KW"/>
</dbReference>
<dbReference type="GO" id="GO:0032040">
    <property type="term" value="C:small-subunit processome"/>
    <property type="evidence" value="ECO:0007669"/>
    <property type="project" value="InterPro"/>
</dbReference>
<evidence type="ECO:0000256" key="2">
    <source>
        <dbReference type="ARBA" id="ARBA00022517"/>
    </source>
</evidence>
<dbReference type="AlphaFoldDB" id="A0A078A6E4"/>
<evidence type="ECO:0000256" key="6">
    <source>
        <dbReference type="ARBA" id="ARBA00023163"/>
    </source>
</evidence>
<dbReference type="InterPro" id="IPR053826">
    <property type="entry name" value="WDR75"/>
</dbReference>
<dbReference type="Proteomes" id="UP000039865">
    <property type="component" value="Unassembled WGS sequence"/>
</dbReference>